<feature type="signal peptide" evidence="1">
    <location>
        <begin position="1"/>
        <end position="26"/>
    </location>
</feature>
<accession>A0AAP2CFT9</accession>
<reference evidence="2 3" key="1">
    <citation type="submission" date="2021-05" db="EMBL/GenBank/DDBJ databases">
        <authorList>
            <person name="Zhang Z.D."/>
            <person name="Osman G."/>
        </authorList>
    </citation>
    <scope>NUCLEOTIDE SEQUENCE [LARGE SCALE GENOMIC DNA]</scope>
    <source>
        <strain evidence="2 3">KCTC 32217</strain>
    </source>
</reference>
<dbReference type="AlphaFoldDB" id="A0AAP2CFT9"/>
<dbReference type="InterPro" id="IPR025316">
    <property type="entry name" value="DUF4221"/>
</dbReference>
<comment type="caution">
    <text evidence="2">The sequence shown here is derived from an EMBL/GenBank/DDBJ whole genome shotgun (WGS) entry which is preliminary data.</text>
</comment>
<dbReference type="RefSeq" id="WP_213944714.1">
    <property type="nucleotide sequence ID" value="NZ_JAHCMY010000003.1"/>
</dbReference>
<name>A0AAP2CFT9_9BACT</name>
<sequence length="382" mass="43167">MNKPLLTAIALFSTLMLLLGCGGTSTEEPTPVSLQFMGKKISLELDETTPNFSMGLGYHEMDGKEWVYNINWEKNSLQAYDAASGKMTRNLMFEKEGPEGAGELFGFYVHNPDSIFLFSQRNPVIVLTDTSGKIKEKIQYDVPDRYSPAFVHGAYFLSPPVLIGEEMVARTRVSGNIREMNSEDLAGSHVSFAVNLNEGGSRFISHHYPADYMDKGAKQIEPSMAFDGEKFVYSFFGDHHLYYSEGLGQKLQSVSLPSAYLDRDLPVFPAPEKSQQYIFGSSRYEHLVYDPYREVYYRFAFPATEESDPEKIARLRDNPGDFVVMIIDKDLNLLGETHFPKGKYHPNNLFVGKDGLYLSIQHPDNPDNEEDRMVFECLELGG</sequence>
<dbReference type="EMBL" id="JAHCMY010000003">
    <property type="protein sequence ID" value="MBS9523831.1"/>
    <property type="molecule type" value="Genomic_DNA"/>
</dbReference>
<keyword evidence="1" id="KW-0732">Signal</keyword>
<evidence type="ECO:0000313" key="2">
    <source>
        <dbReference type="EMBL" id="MBS9523831.1"/>
    </source>
</evidence>
<gene>
    <name evidence="2" type="ORF">KI659_07360</name>
</gene>
<organism evidence="2 3">
    <name type="scientific">Litoribacter ruber</name>
    <dbReference type="NCBI Taxonomy" id="702568"/>
    <lineage>
        <taxon>Bacteria</taxon>
        <taxon>Pseudomonadati</taxon>
        <taxon>Bacteroidota</taxon>
        <taxon>Cytophagia</taxon>
        <taxon>Cytophagales</taxon>
        <taxon>Cyclobacteriaceae</taxon>
        <taxon>Litoribacter</taxon>
    </lineage>
</organism>
<protein>
    <submittedName>
        <fullName evidence="2">DUF4221 family protein</fullName>
    </submittedName>
</protein>
<evidence type="ECO:0000256" key="1">
    <source>
        <dbReference type="SAM" id="SignalP"/>
    </source>
</evidence>
<dbReference type="Proteomes" id="UP001319104">
    <property type="component" value="Unassembled WGS sequence"/>
</dbReference>
<proteinExistence type="predicted"/>
<feature type="chain" id="PRO_5042909692" evidence="1">
    <location>
        <begin position="27"/>
        <end position="382"/>
    </location>
</feature>
<dbReference type="Pfam" id="PF13970">
    <property type="entry name" value="DUF4221"/>
    <property type="match status" value="1"/>
</dbReference>
<evidence type="ECO:0000313" key="3">
    <source>
        <dbReference type="Proteomes" id="UP001319104"/>
    </source>
</evidence>
<dbReference type="PROSITE" id="PS51257">
    <property type="entry name" value="PROKAR_LIPOPROTEIN"/>
    <property type="match status" value="1"/>
</dbReference>
<keyword evidence="3" id="KW-1185">Reference proteome</keyword>